<dbReference type="PROSITE" id="PS51186">
    <property type="entry name" value="GNAT"/>
    <property type="match status" value="1"/>
</dbReference>
<dbReference type="InterPro" id="IPR016181">
    <property type="entry name" value="Acyl_CoA_acyltransferase"/>
</dbReference>
<gene>
    <name evidence="6" type="ORF">B4U80_05835</name>
</gene>
<dbReference type="PANTHER" id="PTHR13355:SF11">
    <property type="entry name" value="GLUCOSAMINE 6-PHOSPHATE N-ACETYLTRANSFERASE"/>
    <property type="match status" value="1"/>
</dbReference>
<dbReference type="EC" id="2.3.1.4" evidence="4"/>
<name>A0A443S414_9ACAR</name>
<reference evidence="6 7" key="1">
    <citation type="journal article" date="2018" name="Gigascience">
        <title>Genomes of trombidid mites reveal novel predicted allergens and laterally-transferred genes associated with secondary metabolism.</title>
        <authorList>
            <person name="Dong X."/>
            <person name="Chaisiri K."/>
            <person name="Xia D."/>
            <person name="Armstrong S.D."/>
            <person name="Fang Y."/>
            <person name="Donnelly M.J."/>
            <person name="Kadowaki T."/>
            <person name="McGarry J.W."/>
            <person name="Darby A.C."/>
            <person name="Makepeace B.L."/>
        </authorList>
    </citation>
    <scope>NUCLEOTIDE SEQUENCE [LARGE SCALE GENOMIC DNA]</scope>
    <source>
        <strain evidence="6">UoL-UT</strain>
    </source>
</reference>
<sequence>MDTHLNGSKNEDIEDDGSLFDSSLLPESEVGDRGNFLLRPLNIADFHKQYLSLMSQLTTVGQVDEASFSKCFSKMKHCKDSYYIIVIEDLDTQEVIASTTLIIEYKFIHSTGLRGRLEDVIVKDCYRGKQFGKILVETVKKLSLKLGVYKLSLDCSDHMIPFYKSLDFKLEEGRSNSMVIRFSD</sequence>
<accession>A0A443S414</accession>
<keyword evidence="4" id="KW-0012">Acyltransferase</keyword>
<dbReference type="STRING" id="299467.A0A443S414"/>
<dbReference type="SUPFAM" id="SSF55729">
    <property type="entry name" value="Acyl-CoA N-acyltransferases (Nat)"/>
    <property type="match status" value="1"/>
</dbReference>
<comment type="pathway">
    <text evidence="1 4">Nucleotide-sugar biosynthesis; UDP-N-acetyl-alpha-D-glucosamine biosynthesis; N-acetyl-alpha-D-glucosamine 1-phosphate from alpha-D-glucosamine 6-phosphate (route I): step 1/2.</text>
</comment>
<dbReference type="InterPro" id="IPR039143">
    <property type="entry name" value="GNPNAT1-like"/>
</dbReference>
<comment type="caution">
    <text evidence="6">The sequence shown here is derived from an EMBL/GenBank/DDBJ whole genome shotgun (WGS) entry which is preliminary data.</text>
</comment>
<dbReference type="GO" id="GO:0004343">
    <property type="term" value="F:glucosamine 6-phosphate N-acetyltransferase activity"/>
    <property type="evidence" value="ECO:0007669"/>
    <property type="project" value="UniProtKB-UniRule"/>
</dbReference>
<dbReference type="InterPro" id="IPR000182">
    <property type="entry name" value="GNAT_dom"/>
</dbReference>
<evidence type="ECO:0000256" key="1">
    <source>
        <dbReference type="ARBA" id="ARBA00004832"/>
    </source>
</evidence>
<evidence type="ECO:0000256" key="4">
    <source>
        <dbReference type="RuleBase" id="RU365086"/>
    </source>
</evidence>
<evidence type="ECO:0000313" key="6">
    <source>
        <dbReference type="EMBL" id="RWS22282.1"/>
    </source>
</evidence>
<dbReference type="PANTHER" id="PTHR13355">
    <property type="entry name" value="GLUCOSAMINE 6-PHOSPHATE N-ACETYLTRANSFERASE"/>
    <property type="match status" value="1"/>
</dbReference>
<keyword evidence="4" id="KW-0808">Transferase</keyword>
<comment type="similarity">
    <text evidence="2 4">Belongs to the acetyltransferase family. GNA1 subfamily.</text>
</comment>
<dbReference type="Gene3D" id="3.40.630.30">
    <property type="match status" value="1"/>
</dbReference>
<protein>
    <recommendedName>
        <fullName evidence="4">Glucosamine 6-phosphate N-acetyltransferase</fullName>
        <ecNumber evidence="4">2.3.1.4</ecNumber>
    </recommendedName>
</protein>
<dbReference type="OrthoDB" id="10039976at2759"/>
<evidence type="ECO:0000313" key="7">
    <source>
        <dbReference type="Proteomes" id="UP000288716"/>
    </source>
</evidence>
<dbReference type="Pfam" id="PF00583">
    <property type="entry name" value="Acetyltransf_1"/>
    <property type="match status" value="1"/>
</dbReference>
<dbReference type="EMBL" id="NCKV01009259">
    <property type="protein sequence ID" value="RWS22282.1"/>
    <property type="molecule type" value="Genomic_DNA"/>
</dbReference>
<dbReference type="Proteomes" id="UP000288716">
    <property type="component" value="Unassembled WGS sequence"/>
</dbReference>
<keyword evidence="7" id="KW-1185">Reference proteome</keyword>
<dbReference type="GO" id="GO:0006048">
    <property type="term" value="P:UDP-N-acetylglucosamine biosynthetic process"/>
    <property type="evidence" value="ECO:0007669"/>
    <property type="project" value="UniProtKB-UniRule"/>
</dbReference>
<comment type="catalytic activity">
    <reaction evidence="3 4">
        <text>D-glucosamine 6-phosphate + acetyl-CoA = N-acetyl-D-glucosamine 6-phosphate + CoA + H(+)</text>
        <dbReference type="Rhea" id="RHEA:10292"/>
        <dbReference type="ChEBI" id="CHEBI:15378"/>
        <dbReference type="ChEBI" id="CHEBI:57287"/>
        <dbReference type="ChEBI" id="CHEBI:57288"/>
        <dbReference type="ChEBI" id="CHEBI:57513"/>
        <dbReference type="ChEBI" id="CHEBI:58725"/>
        <dbReference type="EC" id="2.3.1.4"/>
    </reaction>
</comment>
<dbReference type="UniPathway" id="UPA00113">
    <property type="reaction ID" value="UER00529"/>
</dbReference>
<dbReference type="AlphaFoldDB" id="A0A443S414"/>
<evidence type="ECO:0000256" key="2">
    <source>
        <dbReference type="ARBA" id="ARBA00006048"/>
    </source>
</evidence>
<organism evidence="6 7">
    <name type="scientific">Leptotrombidium deliense</name>
    <dbReference type="NCBI Taxonomy" id="299467"/>
    <lineage>
        <taxon>Eukaryota</taxon>
        <taxon>Metazoa</taxon>
        <taxon>Ecdysozoa</taxon>
        <taxon>Arthropoda</taxon>
        <taxon>Chelicerata</taxon>
        <taxon>Arachnida</taxon>
        <taxon>Acari</taxon>
        <taxon>Acariformes</taxon>
        <taxon>Trombidiformes</taxon>
        <taxon>Prostigmata</taxon>
        <taxon>Anystina</taxon>
        <taxon>Parasitengona</taxon>
        <taxon>Trombiculoidea</taxon>
        <taxon>Trombiculidae</taxon>
        <taxon>Leptotrombidium</taxon>
    </lineage>
</organism>
<proteinExistence type="inferred from homology"/>
<evidence type="ECO:0000259" key="5">
    <source>
        <dbReference type="PROSITE" id="PS51186"/>
    </source>
</evidence>
<dbReference type="VEuPathDB" id="VectorBase:LDEU009758"/>
<feature type="domain" description="N-acetyltransferase" evidence="5">
    <location>
        <begin position="36"/>
        <end position="184"/>
    </location>
</feature>
<evidence type="ECO:0000256" key="3">
    <source>
        <dbReference type="ARBA" id="ARBA00048964"/>
    </source>
</evidence>